<gene>
    <name evidence="1" type="ORF">CETAM_00895</name>
</gene>
<protein>
    <recommendedName>
        <fullName evidence="3">Iron-sulfur cluster repair di-iron protein, ric</fullName>
    </recommendedName>
</protein>
<dbReference type="EMBL" id="CP046453">
    <property type="protein sequence ID" value="QGU03472.1"/>
    <property type="molecule type" value="Genomic_DNA"/>
</dbReference>
<dbReference type="AlphaFoldDB" id="A0A6B8VE08"/>
<evidence type="ECO:0008006" key="3">
    <source>
        <dbReference type="Google" id="ProtNLM"/>
    </source>
</evidence>
<keyword evidence="2" id="KW-1185">Reference proteome</keyword>
<dbReference type="RefSeq" id="WP_156226649.1">
    <property type="nucleotide sequence ID" value="NZ_CP046453.1"/>
</dbReference>
<proteinExistence type="predicted"/>
<sequence length="87" mass="9594">MTNPHLARAVKLAPIVERVHGAHHPEMTRVREIAEELVRADTARSAELFGELRAVTGSYAVPDDVCEAFEATYNALEHADRELTQAA</sequence>
<evidence type="ECO:0000313" key="2">
    <source>
        <dbReference type="Proteomes" id="UP000425178"/>
    </source>
</evidence>
<dbReference type="Proteomes" id="UP000425178">
    <property type="component" value="Chromosome"/>
</dbReference>
<dbReference type="KEGG" id="ccoe:CETAM_00895"/>
<reference evidence="1 2" key="1">
    <citation type="journal article" date="2021" name="Int. J. Syst. Evol. Microbiol.">
        <title>Classification of three corynebacterial strains isolated from a small paddock in North Rhine-Westphalia: proposal of &lt;i&gt;Corynebacterium kalinowskii&lt;/i&gt; sp. nov., &lt;i&gt;Corynebacterium comes&lt;/i&gt; sp. nov. and &lt;i&gt;Corynebacterium occultum&lt;/i&gt; sp. nov.</title>
        <authorList>
            <person name="Schaffert L."/>
            <person name="Ruwe M."/>
            <person name="Milse J."/>
            <person name="Hanuschka K."/>
            <person name="Ortseifen V."/>
            <person name="Droste J."/>
            <person name="Brandt D."/>
            <person name="Schl L."/>
            <person name="Kutter Y."/>
            <person name="Vinke S."/>
            <person name="Vieh P."/>
            <person name="Jacob L."/>
            <person name="L N.C."/>
            <person name="Schulte-Berndt E."/>
            <person name="Hain C."/>
            <person name="Linder M."/>
            <person name="Schmidt P."/>
            <person name="Wollenschl L."/>
            <person name="Luttermann T."/>
            <person name="Thieme E."/>
            <person name="Hassa J."/>
            <person name="Haak M."/>
            <person name="Wittchen M."/>
            <person name="Mentz A."/>
            <person name="Persicke M."/>
            <person name="Busche T."/>
            <person name="R C."/>
        </authorList>
    </citation>
    <scope>NUCLEOTIDE SEQUENCE [LARGE SCALE GENOMIC DNA]</scope>
    <source>
        <strain evidence="1 2">2019</strain>
    </source>
</reference>
<accession>A0A6B8VE08</accession>
<evidence type="ECO:0000313" key="1">
    <source>
        <dbReference type="EMBL" id="QGU03472.1"/>
    </source>
</evidence>
<name>A0A6B8VE08_9CORY</name>
<organism evidence="1 2">
    <name type="scientific">Corynebacterium comes</name>
    <dbReference type="NCBI Taxonomy" id="2675218"/>
    <lineage>
        <taxon>Bacteria</taxon>
        <taxon>Bacillati</taxon>
        <taxon>Actinomycetota</taxon>
        <taxon>Actinomycetes</taxon>
        <taxon>Mycobacteriales</taxon>
        <taxon>Corynebacteriaceae</taxon>
        <taxon>Corynebacterium</taxon>
    </lineage>
</organism>